<dbReference type="Gene3D" id="2.160.20.10">
    <property type="entry name" value="Single-stranded right-handed beta-helix, Pectin lyase-like"/>
    <property type="match status" value="1"/>
</dbReference>
<reference evidence="4" key="2">
    <citation type="submission" date="2020-11" db="EMBL/GenBank/DDBJ databases">
        <authorList>
            <person name="Cecchin M."/>
            <person name="Marcolungo L."/>
            <person name="Rossato M."/>
            <person name="Girolomoni L."/>
            <person name="Cosentino E."/>
            <person name="Cuine S."/>
            <person name="Li-Beisson Y."/>
            <person name="Delledonne M."/>
            <person name="Ballottari M."/>
        </authorList>
    </citation>
    <scope>NUCLEOTIDE SEQUENCE</scope>
    <source>
        <strain evidence="4">211/11P</strain>
        <tissue evidence="4">Whole cell</tissue>
    </source>
</reference>
<dbReference type="SMART" id="SM00710">
    <property type="entry name" value="PbH1"/>
    <property type="match status" value="9"/>
</dbReference>
<gene>
    <name evidence="4" type="ORF">D9Q98_007749</name>
</gene>
<evidence type="ECO:0000256" key="2">
    <source>
        <dbReference type="SAM" id="Phobius"/>
    </source>
</evidence>
<comment type="caution">
    <text evidence="4">The sequence shown here is derived from an EMBL/GenBank/DDBJ whole genome shotgun (WGS) entry which is preliminary data.</text>
</comment>
<dbReference type="InterPro" id="IPR006626">
    <property type="entry name" value="PbH1"/>
</dbReference>
<feature type="transmembrane region" description="Helical" evidence="2">
    <location>
        <begin position="1260"/>
        <end position="1285"/>
    </location>
</feature>
<feature type="transmembrane region" description="Helical" evidence="2">
    <location>
        <begin position="1208"/>
        <end position="1229"/>
    </location>
</feature>
<dbReference type="InterPro" id="IPR012334">
    <property type="entry name" value="Pectin_lyas_fold"/>
</dbReference>
<dbReference type="Proteomes" id="UP001055712">
    <property type="component" value="Unassembled WGS sequence"/>
</dbReference>
<dbReference type="SUPFAM" id="SSF51126">
    <property type="entry name" value="Pectin lyase-like"/>
    <property type="match status" value="2"/>
</dbReference>
<proteinExistence type="predicted"/>
<evidence type="ECO:0000313" key="4">
    <source>
        <dbReference type="EMBL" id="KAI3425774.1"/>
    </source>
</evidence>
<evidence type="ECO:0000259" key="3">
    <source>
        <dbReference type="Pfam" id="PF13229"/>
    </source>
</evidence>
<dbReference type="InterPro" id="IPR039448">
    <property type="entry name" value="Beta_helix"/>
</dbReference>
<keyword evidence="2" id="KW-0472">Membrane</keyword>
<feature type="compositionally biased region" description="Basic and acidic residues" evidence="1">
    <location>
        <begin position="1589"/>
        <end position="1604"/>
    </location>
</feature>
<sequence>MVPSTSFWHYAIGAEDGQSTELVWSALDNGGKLHGTASAYVVQCWPTTAIPEPGQNGYLASLLSLDGQEDNTAGATFRATHEHRNSGGATAPFYRILALAADGSVAASTQPLQPAAHVTGSVFVSQRPCGGGPCRRLLQAPTIQAAIDAAAPGATVNVLPDGSPYTGPGNTNLSFRGKNITLFGLAGPQATVIDCQGSASCRAFAFTAADSPGAQLSGFTLTNGTAIPGGCATVADSSPTFSNCLFTNCGSRDPSRPGNGGAVSVTGASAAPRFLGCRFSDNFANFGGGIHVAEGSLQVDSCEFVRNDGAPGVGQGGALYFLSSKPSVVRDTVITQGSVGFSGGALSAQLAAEVRLERVRVTDNKSGTFAGAILVWGSNLTIADSELANNSAVVYGGAVLVQYGQYNATSTRHVNNTAEWGGGGAISLFSGVALLRGCELSGNRASFGGGLNAMRMKESTIAVPTIVSVNDTLVDGNVATDHGAAFNIESADLAVLVNVSITNNVAASRGGGGWCQSEVPLQLYGCLVQNNTAATGGGFFAQGPCPLLVVGSEFKQNSASGHGAGIAIGDGASLNASQSTFTSNGAAACSSSRPQGGGAIFVGVEPFQGRTNQCVAHDAAASLATVDLDTVRFSSNRASEGGGAVQVVAGTLTMNTVELTNNAVLGPAGVGGAISLEERCNSEGACSPITALLTGLNATGNRAQTAGGALFFSGSNPGSGLMLSNSRVAKNRVMADLQGLGGGLYLGHPNFTVSASELVSNSAFYGGGVFLAANLSQGASLAYLSLTGNTAAGMGAAAYWLRSKSPAAVLTCDACIVSPSGPKSPYATEALQMQYGAEGPPTLVQSSRDAPAFEVTLLDYYGSVSSTSKGACIASVNSTMAVLSSKGSEEMVQQGATSFDSLQLRGTINQSYELQLDFEGVSGPSNSLLNVTLPVPPLPLPLIIAPCAPGSQPNSALDDCIECSDGTYNLDGGECLPCPDGALCNSGSEIRALANYWRSSNQSAEFYACMVSGACLAGAAAGDASCDAGQQGPLCDVCQPNFFKLSGSCESCKGGQSKAMLAVTVIVLVLLALALFSRDWTFGAHGPGIMTKIKILLTHFQMLALLRDYDVFWPSATSSAMGWFEVVNVGFSMLAPECFFGSGSFYVVYIAQMVLPFACVGTCVALYYGAELALRRMDPSGERRAAGAAAGGLVGWLEGLKIRCWKNAFWFVTLLYPRCAMTALQLFGWKTLDVGTFLKADFSIMVKYPGGGFVGTYVKYMIPGCLMLILYALVIPGFWFAAVYLNRKRLDDPVTQAKYGFLYASYAPHLPYWETTEMLRKFAIAFMPVFIPAQANGSLQAAAAQIVLLLYIMLTLRCWPFAKGADNWLQLASLTVLWLLLLSAGVSKWADLSSGGAKALSVVQLVLSSGVGFLLGAAVFFNGLQLAKQFSKSWSNKRKAKQQARLSLPAVEAVSGSGSGGGEGTGGGAGGAQGVQAGSQAGDACSSSGTRGGGKLRISGTLGCLPCAGGSKRGSLVDLEDGEIHAAHDEAAALNKAGSSSRPSLPVINVHAGAPPLPGEGAEGTSPVDDETPQSRRKLLRTSSISRRSAADDVEMRLPKEGVQRSDSSTLPWPPLALHGDTAALPSPRWAGTNLHARAPIPPPAAFAAPAMASQPPAVPAPAHRQVQPEQALLPVQQQQQQAGAMPAPAGPAITLESLRRRRSTQDSS</sequence>
<evidence type="ECO:0000256" key="1">
    <source>
        <dbReference type="SAM" id="MobiDB-lite"/>
    </source>
</evidence>
<feature type="transmembrane region" description="Helical" evidence="2">
    <location>
        <begin position="1371"/>
        <end position="1390"/>
    </location>
</feature>
<feature type="region of interest" description="Disordered" evidence="1">
    <location>
        <begin position="1454"/>
        <end position="1493"/>
    </location>
</feature>
<organism evidence="4 5">
    <name type="scientific">Chlorella vulgaris</name>
    <name type="common">Green alga</name>
    <dbReference type="NCBI Taxonomy" id="3077"/>
    <lineage>
        <taxon>Eukaryota</taxon>
        <taxon>Viridiplantae</taxon>
        <taxon>Chlorophyta</taxon>
        <taxon>core chlorophytes</taxon>
        <taxon>Trebouxiophyceae</taxon>
        <taxon>Chlorellales</taxon>
        <taxon>Chlorellaceae</taxon>
        <taxon>Chlorella clade</taxon>
        <taxon>Chlorella</taxon>
    </lineage>
</organism>
<feature type="domain" description="Right handed beta helix" evidence="3">
    <location>
        <begin position="262"/>
        <end position="440"/>
    </location>
</feature>
<dbReference type="PANTHER" id="PTHR11319">
    <property type="entry name" value="G PROTEIN-COUPLED RECEPTOR-RELATED"/>
    <property type="match status" value="1"/>
</dbReference>
<feature type="transmembrane region" description="Helical" evidence="2">
    <location>
        <begin position="1402"/>
        <end position="1424"/>
    </location>
</feature>
<dbReference type="Pfam" id="PF13229">
    <property type="entry name" value="Beta_helix"/>
    <property type="match status" value="1"/>
</dbReference>
<reference evidence="4" key="1">
    <citation type="journal article" date="2019" name="Plant J.">
        <title>Chlorella vulgaris genome assembly and annotation reveals the molecular basis for metabolic acclimation to high light conditions.</title>
        <authorList>
            <person name="Cecchin M."/>
            <person name="Marcolungo L."/>
            <person name="Rossato M."/>
            <person name="Girolomoni L."/>
            <person name="Cosentino E."/>
            <person name="Cuine S."/>
            <person name="Li-Beisson Y."/>
            <person name="Delledonne M."/>
            <person name="Ballottari M."/>
        </authorList>
    </citation>
    <scope>NUCLEOTIDE SEQUENCE</scope>
    <source>
        <strain evidence="4">211/11P</strain>
    </source>
</reference>
<feature type="region of interest" description="Disordered" evidence="1">
    <location>
        <begin position="1535"/>
        <end position="1620"/>
    </location>
</feature>
<dbReference type="EMBL" id="SIDB01000011">
    <property type="protein sequence ID" value="KAI3425774.1"/>
    <property type="molecule type" value="Genomic_DNA"/>
</dbReference>
<feature type="region of interest" description="Disordered" evidence="1">
    <location>
        <begin position="1646"/>
        <end position="1709"/>
    </location>
</feature>
<feature type="transmembrane region" description="Helical" evidence="2">
    <location>
        <begin position="1059"/>
        <end position="1076"/>
    </location>
</feature>
<feature type="transmembrane region" description="Helical" evidence="2">
    <location>
        <begin position="1111"/>
        <end position="1134"/>
    </location>
</feature>
<keyword evidence="2" id="KW-1133">Transmembrane helix</keyword>
<feature type="transmembrane region" description="Helical" evidence="2">
    <location>
        <begin position="1318"/>
        <end position="1335"/>
    </location>
</feature>
<keyword evidence="2" id="KW-0812">Transmembrane</keyword>
<name>A0A9D4YTP0_CHLVU</name>
<feature type="transmembrane region" description="Helical" evidence="2">
    <location>
        <begin position="1146"/>
        <end position="1168"/>
    </location>
</feature>
<keyword evidence="5" id="KW-1185">Reference proteome</keyword>
<evidence type="ECO:0000313" key="5">
    <source>
        <dbReference type="Proteomes" id="UP001055712"/>
    </source>
</evidence>
<accession>A0A9D4YTP0</accession>
<feature type="compositionally biased region" description="Gly residues" evidence="1">
    <location>
        <begin position="1457"/>
        <end position="1473"/>
    </location>
</feature>
<feature type="compositionally biased region" description="Low complexity" evidence="1">
    <location>
        <begin position="1646"/>
        <end position="1693"/>
    </location>
</feature>
<protein>
    <recommendedName>
        <fullName evidence="3">Right handed beta helix domain-containing protein</fullName>
    </recommendedName>
</protein>
<dbReference type="OrthoDB" id="509564at2759"/>
<dbReference type="PANTHER" id="PTHR11319:SF35">
    <property type="entry name" value="OUTER MEMBRANE PROTEIN PMPC-RELATED"/>
    <property type="match status" value="1"/>
</dbReference>
<dbReference type="InterPro" id="IPR011050">
    <property type="entry name" value="Pectin_lyase_fold/virulence"/>
</dbReference>